<dbReference type="GO" id="GO:0005840">
    <property type="term" value="C:ribosome"/>
    <property type="evidence" value="ECO:0007669"/>
    <property type="project" value="UniProtKB-KW"/>
</dbReference>
<dbReference type="Pfam" id="PF13858">
    <property type="entry name" value="DUF4199"/>
    <property type="match status" value="1"/>
</dbReference>
<feature type="transmembrane region" description="Helical" evidence="1">
    <location>
        <begin position="146"/>
        <end position="166"/>
    </location>
</feature>
<dbReference type="Proteomes" id="UP000037716">
    <property type="component" value="Unassembled WGS sequence"/>
</dbReference>
<evidence type="ECO:0000313" key="4">
    <source>
        <dbReference type="Proteomes" id="UP000037716"/>
    </source>
</evidence>
<keyword evidence="1" id="KW-0472">Membrane</keyword>
<dbReference type="EMBL" id="FNUE01000002">
    <property type="protein sequence ID" value="SEE56285.1"/>
    <property type="molecule type" value="Genomic_DNA"/>
</dbReference>
<organism evidence="2 4">
    <name type="scientific">Polaribacter dokdonensis DSW-5</name>
    <dbReference type="NCBI Taxonomy" id="1300348"/>
    <lineage>
        <taxon>Bacteria</taxon>
        <taxon>Pseudomonadati</taxon>
        <taxon>Bacteroidota</taxon>
        <taxon>Flavobacteriia</taxon>
        <taxon>Flavobacteriales</taxon>
        <taxon>Flavobacteriaceae</taxon>
    </lineage>
</organism>
<feature type="transmembrane region" description="Helical" evidence="1">
    <location>
        <begin position="42"/>
        <end position="63"/>
    </location>
</feature>
<evidence type="ECO:0000256" key="1">
    <source>
        <dbReference type="SAM" id="Phobius"/>
    </source>
</evidence>
<keyword evidence="2" id="KW-0687">Ribonucleoprotein</keyword>
<gene>
    <name evidence="2" type="ORF">I602_2598</name>
    <name evidence="3" type="ORF">SAMN05444353_2373</name>
</gene>
<evidence type="ECO:0000313" key="5">
    <source>
        <dbReference type="Proteomes" id="UP000183071"/>
    </source>
</evidence>
<name>A0A0N0CGA6_9FLAO</name>
<evidence type="ECO:0000313" key="2">
    <source>
        <dbReference type="EMBL" id="KOY53038.1"/>
    </source>
</evidence>
<dbReference type="InterPro" id="IPR025250">
    <property type="entry name" value="DUF4199"/>
</dbReference>
<sequence length="175" mass="19002">MENQASSKSIILNNGLYYGIVTILASLVIYALGMHLEPTGGYINFAVIAIALIAFPIMGMSTFKKNNGGFMTWGQGVKIGVGIVIIGSLIGVLYQHIFTGFIEPEFYAQVEEMTRKGLFDAGMTEEQINAQIEMQSKFQGTIIGDAIGLLFMAFVGFVVSAIVAAVKKHTEEETY</sequence>
<reference evidence="3 5" key="2">
    <citation type="submission" date="2016-10" db="EMBL/GenBank/DDBJ databases">
        <authorList>
            <person name="Varghese N."/>
            <person name="Submissions S."/>
        </authorList>
    </citation>
    <scope>NUCLEOTIDE SEQUENCE [LARGE SCALE GENOMIC DNA]</scope>
    <source>
        <strain evidence="3 5">DSW-5</strain>
    </source>
</reference>
<dbReference type="EMBL" id="LGBR01000001">
    <property type="protein sequence ID" value="KOY53038.1"/>
    <property type="molecule type" value="Genomic_DNA"/>
</dbReference>
<keyword evidence="1" id="KW-0812">Transmembrane</keyword>
<dbReference type="AlphaFoldDB" id="A0A0N0CGA6"/>
<evidence type="ECO:0000313" key="3">
    <source>
        <dbReference type="EMBL" id="SEE56285.1"/>
    </source>
</evidence>
<comment type="caution">
    <text evidence="2">The sequence shown here is derived from an EMBL/GenBank/DDBJ whole genome shotgun (WGS) entry which is preliminary data.</text>
</comment>
<feature type="transmembrane region" description="Helical" evidence="1">
    <location>
        <begin position="16"/>
        <end position="36"/>
    </location>
</feature>
<protein>
    <submittedName>
        <fullName evidence="2">50S ribosomal protein L31 type B</fullName>
    </submittedName>
</protein>
<keyword evidence="1" id="KW-1133">Transmembrane helix</keyword>
<keyword evidence="5" id="KW-1185">Reference proteome</keyword>
<keyword evidence="2" id="KW-0689">Ribosomal protein</keyword>
<dbReference type="Proteomes" id="UP000183071">
    <property type="component" value="Unassembled WGS sequence"/>
</dbReference>
<feature type="transmembrane region" description="Helical" evidence="1">
    <location>
        <begin position="75"/>
        <end position="97"/>
    </location>
</feature>
<proteinExistence type="predicted"/>
<dbReference type="OrthoDB" id="1122768at2"/>
<reference evidence="2 4" key="1">
    <citation type="submission" date="2015-07" db="EMBL/GenBank/DDBJ databases">
        <title>Genome of Polaribacter dokdonenesis DSW-5, isolated from seawater off Dokdo in Korea.</title>
        <authorList>
            <person name="Yoon K."/>
            <person name="Song J.Y."/>
            <person name="Kim J.F."/>
        </authorList>
    </citation>
    <scope>NUCLEOTIDE SEQUENCE [LARGE SCALE GENOMIC DNA]</scope>
    <source>
        <strain evidence="2 4">DSW-5</strain>
    </source>
</reference>
<dbReference type="STRING" id="1300348.I602_2598"/>
<dbReference type="PATRIC" id="fig|1300348.6.peg.2600"/>
<dbReference type="RefSeq" id="WP_053975085.1">
    <property type="nucleotide sequence ID" value="NZ_FNUE01000002.1"/>
</dbReference>
<accession>A0A0N0CGA6</accession>